<dbReference type="AlphaFoldDB" id="A0A562RX73"/>
<feature type="binding site" evidence="7">
    <location>
        <position position="156"/>
    </location>
    <ligand>
        <name>Mg(2+)</name>
        <dbReference type="ChEBI" id="CHEBI:18420"/>
        <label>1</label>
    </ligand>
</feature>
<comment type="similarity">
    <text evidence="2">Belongs to the DNA repair enzymes AP/ExoA family.</text>
</comment>
<evidence type="ECO:0000256" key="8">
    <source>
        <dbReference type="PIRSR" id="PIRSR604808-3"/>
    </source>
</evidence>
<evidence type="ECO:0000256" key="6">
    <source>
        <dbReference type="PIRSR" id="PIRSR604808-1"/>
    </source>
</evidence>
<dbReference type="InterPro" id="IPR020847">
    <property type="entry name" value="AP_endonuclease_F1_BS"/>
</dbReference>
<keyword evidence="11" id="KW-1185">Reference proteome</keyword>
<dbReference type="EMBL" id="VLLC01000008">
    <property type="protein sequence ID" value="TWI73204.1"/>
    <property type="molecule type" value="Genomic_DNA"/>
</dbReference>
<dbReference type="NCBIfam" id="TIGR00195">
    <property type="entry name" value="exoDNase_III"/>
    <property type="match status" value="1"/>
</dbReference>
<feature type="site" description="Important for catalytic activity" evidence="8">
    <location>
        <position position="225"/>
    </location>
</feature>
<evidence type="ECO:0000313" key="11">
    <source>
        <dbReference type="Proteomes" id="UP000318307"/>
    </source>
</evidence>
<feature type="active site" description="Proton acceptor" evidence="6">
    <location>
        <position position="253"/>
    </location>
</feature>
<dbReference type="InterPro" id="IPR005135">
    <property type="entry name" value="Endo/exonuclease/phosphatase"/>
</dbReference>
<evidence type="ECO:0000256" key="3">
    <source>
        <dbReference type="ARBA" id="ARBA00022723"/>
    </source>
</evidence>
<dbReference type="PROSITE" id="PS00728">
    <property type="entry name" value="AP_NUCLEASE_F1_3"/>
    <property type="match status" value="1"/>
</dbReference>
<feature type="active site" evidence="6">
    <location>
        <position position="114"/>
    </location>
</feature>
<evidence type="ECO:0000313" key="10">
    <source>
        <dbReference type="EMBL" id="TWI73204.1"/>
    </source>
</evidence>
<comment type="cofactor">
    <cofactor evidence="7">
        <name>Mg(2+)</name>
        <dbReference type="ChEBI" id="CHEBI:18420"/>
    </cofactor>
    <cofactor evidence="7">
        <name>Mn(2+)</name>
        <dbReference type="ChEBI" id="CHEBI:29035"/>
    </cofactor>
    <text evidence="7">Probably binds two magnesium or manganese ions per subunit.</text>
</comment>
<feature type="binding site" evidence="7">
    <location>
        <position position="154"/>
    </location>
    <ligand>
        <name>Mg(2+)</name>
        <dbReference type="ChEBI" id="CHEBI:18420"/>
        <label>1</label>
    </ligand>
</feature>
<keyword evidence="7" id="KW-0464">Manganese</keyword>
<accession>A0A562RX73</accession>
<evidence type="ECO:0000259" key="9">
    <source>
        <dbReference type="Pfam" id="PF03372"/>
    </source>
</evidence>
<dbReference type="OrthoDB" id="9803914at2"/>
<keyword evidence="4" id="KW-0378">Hydrolase</keyword>
<dbReference type="GO" id="GO:0003677">
    <property type="term" value="F:DNA binding"/>
    <property type="evidence" value="ECO:0007669"/>
    <property type="project" value="InterPro"/>
</dbReference>
<evidence type="ECO:0000256" key="2">
    <source>
        <dbReference type="ARBA" id="ARBA00007092"/>
    </source>
</evidence>
<sequence>MTDTFRIVSWNVNGLRAIWKKDFEASVKALDADILMLQETKLQEDQRSEEMLHLAGYPFQAWSYARSKKGYSGVMSYSRTAPASTSSDIGVQEFDDEGRVNQLDFEDFTLFNVYFPNGQMSEERLDYKLRFYEAFFSHADGLRRKGRPVIVCGDYNTAHNDIDLKHPKANADRSGFLRIERDWLDRLMAGGWTDTFRHLYPDTVKYSWWSYRSNARKTNAGWRIDLCLVSQNIVEKGWLKSAFIDNDIMGSDHCPVGLTLEIP</sequence>
<dbReference type="GO" id="GO:0006284">
    <property type="term" value="P:base-excision repair"/>
    <property type="evidence" value="ECO:0007669"/>
    <property type="project" value="TreeGrafter"/>
</dbReference>
<dbReference type="InterPro" id="IPR036691">
    <property type="entry name" value="Endo/exonu/phosph_ase_sf"/>
</dbReference>
<dbReference type="GO" id="GO:0003906">
    <property type="term" value="F:DNA-(apurinic or apyrimidinic site) endonuclease activity"/>
    <property type="evidence" value="ECO:0007669"/>
    <property type="project" value="TreeGrafter"/>
</dbReference>
<feature type="binding site" evidence="7">
    <location>
        <position position="252"/>
    </location>
    <ligand>
        <name>Mg(2+)</name>
        <dbReference type="ChEBI" id="CHEBI:18420"/>
        <label>1</label>
    </ligand>
</feature>
<feature type="site" description="Interaction with DNA substrate" evidence="8">
    <location>
        <position position="253"/>
    </location>
</feature>
<dbReference type="PANTHER" id="PTHR22748">
    <property type="entry name" value="AP ENDONUCLEASE"/>
    <property type="match status" value="1"/>
</dbReference>
<dbReference type="PROSITE" id="PS00727">
    <property type="entry name" value="AP_NUCLEASE_F1_2"/>
    <property type="match status" value="1"/>
</dbReference>
<dbReference type="GO" id="GO:0008311">
    <property type="term" value="F:double-stranded DNA 3'-5' DNA exonuclease activity"/>
    <property type="evidence" value="ECO:0007669"/>
    <property type="project" value="TreeGrafter"/>
</dbReference>
<dbReference type="PROSITE" id="PS00726">
    <property type="entry name" value="AP_NUCLEASE_F1_1"/>
    <property type="match status" value="1"/>
</dbReference>
<feature type="active site" description="Proton donor/acceptor" evidence="6">
    <location>
        <position position="154"/>
    </location>
</feature>
<dbReference type="NCBIfam" id="TIGR00633">
    <property type="entry name" value="xth"/>
    <property type="match status" value="1"/>
</dbReference>
<dbReference type="RefSeq" id="WP_144683654.1">
    <property type="nucleotide sequence ID" value="NZ_VLLC01000008.1"/>
</dbReference>
<dbReference type="GO" id="GO:0008081">
    <property type="term" value="F:phosphoric diester hydrolase activity"/>
    <property type="evidence" value="ECO:0007669"/>
    <property type="project" value="TreeGrafter"/>
</dbReference>
<feature type="binding site" evidence="7">
    <location>
        <position position="253"/>
    </location>
    <ligand>
        <name>Mg(2+)</name>
        <dbReference type="ChEBI" id="CHEBI:18420"/>
        <label>1</label>
    </ligand>
</feature>
<name>A0A562RX73_9BACT</name>
<dbReference type="Pfam" id="PF03372">
    <property type="entry name" value="Exo_endo_phos"/>
    <property type="match status" value="1"/>
</dbReference>
<dbReference type="PANTHER" id="PTHR22748:SF6">
    <property type="entry name" value="DNA-(APURINIC OR APYRIMIDINIC SITE) ENDONUCLEASE"/>
    <property type="match status" value="1"/>
</dbReference>
<reference evidence="10 11" key="1">
    <citation type="submission" date="2019-07" db="EMBL/GenBank/DDBJ databases">
        <title>Genome sequencing of 100 strains of the haloalkaliphilic chemolithoautotrophic sulfur-oxidizing bacterium Thioalkalivibrio.</title>
        <authorList>
            <person name="Muyzer G."/>
        </authorList>
    </citation>
    <scope>NUCLEOTIDE SEQUENCE [LARGE SCALE GENOMIC DNA]</scope>
    <source>
        <strain evidence="10 11">ASO4-4</strain>
    </source>
</reference>
<feature type="binding site" evidence="7">
    <location>
        <position position="11"/>
    </location>
    <ligand>
        <name>Mg(2+)</name>
        <dbReference type="ChEBI" id="CHEBI:18420"/>
        <label>1</label>
    </ligand>
</feature>
<feature type="site" description="Transition state stabilizer" evidence="8">
    <location>
        <position position="156"/>
    </location>
</feature>
<protein>
    <submittedName>
        <fullName evidence="10">Exodeoxyribonuclease-3</fullName>
    </submittedName>
</protein>
<keyword evidence="5 7" id="KW-0460">Magnesium</keyword>
<comment type="cofactor">
    <cofactor evidence="1">
        <name>Mn(2+)</name>
        <dbReference type="ChEBI" id="CHEBI:29035"/>
    </cofactor>
</comment>
<evidence type="ECO:0000256" key="1">
    <source>
        <dbReference type="ARBA" id="ARBA00001936"/>
    </source>
</evidence>
<proteinExistence type="inferred from homology"/>
<dbReference type="Gene3D" id="3.60.10.10">
    <property type="entry name" value="Endonuclease/exonuclease/phosphatase"/>
    <property type="match status" value="1"/>
</dbReference>
<feature type="domain" description="Endonuclease/exonuclease/phosphatase" evidence="9">
    <location>
        <begin position="8"/>
        <end position="253"/>
    </location>
</feature>
<keyword evidence="3 7" id="KW-0479">Metal-binding</keyword>
<dbReference type="InterPro" id="IPR004808">
    <property type="entry name" value="AP_endonuc_1"/>
</dbReference>
<evidence type="ECO:0000256" key="5">
    <source>
        <dbReference type="ARBA" id="ARBA00022842"/>
    </source>
</evidence>
<dbReference type="PROSITE" id="PS51435">
    <property type="entry name" value="AP_NUCLEASE_F1_4"/>
    <property type="match status" value="1"/>
</dbReference>
<dbReference type="Proteomes" id="UP000318307">
    <property type="component" value="Unassembled WGS sequence"/>
</dbReference>
<organism evidence="10 11">
    <name type="scientific">Desulfobotulus alkaliphilus</name>
    <dbReference type="NCBI Taxonomy" id="622671"/>
    <lineage>
        <taxon>Bacteria</taxon>
        <taxon>Pseudomonadati</taxon>
        <taxon>Thermodesulfobacteriota</taxon>
        <taxon>Desulfobacteria</taxon>
        <taxon>Desulfobacterales</taxon>
        <taxon>Desulfobacteraceae</taxon>
        <taxon>Desulfobotulus</taxon>
    </lineage>
</organism>
<dbReference type="SUPFAM" id="SSF56219">
    <property type="entry name" value="DNase I-like"/>
    <property type="match status" value="1"/>
</dbReference>
<dbReference type="InterPro" id="IPR020848">
    <property type="entry name" value="AP_endonuclease_F1_CS"/>
</dbReference>
<comment type="caution">
    <text evidence="10">The sequence shown here is derived from an EMBL/GenBank/DDBJ whole genome shotgun (WGS) entry which is preliminary data.</text>
</comment>
<feature type="binding site" evidence="7">
    <location>
        <position position="39"/>
    </location>
    <ligand>
        <name>Mg(2+)</name>
        <dbReference type="ChEBI" id="CHEBI:18420"/>
        <label>1</label>
    </ligand>
</feature>
<gene>
    <name evidence="10" type="ORF">LZ24_01291</name>
</gene>
<dbReference type="GO" id="GO:0046872">
    <property type="term" value="F:metal ion binding"/>
    <property type="evidence" value="ECO:0007669"/>
    <property type="project" value="UniProtKB-KW"/>
</dbReference>
<evidence type="ECO:0000256" key="4">
    <source>
        <dbReference type="ARBA" id="ARBA00022801"/>
    </source>
</evidence>
<evidence type="ECO:0000256" key="7">
    <source>
        <dbReference type="PIRSR" id="PIRSR604808-2"/>
    </source>
</evidence>